<protein>
    <submittedName>
        <fullName evidence="1">Uncharacterized protein</fullName>
    </submittedName>
</protein>
<dbReference type="AlphaFoldDB" id="A0A1T4SH16"/>
<gene>
    <name evidence="1" type="ORF">SAMN02745885_02681</name>
</gene>
<name>A0A1T4SH16_9FIRM</name>
<reference evidence="2" key="1">
    <citation type="submission" date="2017-02" db="EMBL/GenBank/DDBJ databases">
        <authorList>
            <person name="Varghese N."/>
            <person name="Submissions S."/>
        </authorList>
    </citation>
    <scope>NUCLEOTIDE SEQUENCE [LARGE SCALE GENOMIC DNA]</scope>
    <source>
        <strain evidence="2">DSM 16521</strain>
    </source>
</reference>
<organism evidence="1 2">
    <name type="scientific">Carboxydocella sporoproducens DSM 16521</name>
    <dbReference type="NCBI Taxonomy" id="1121270"/>
    <lineage>
        <taxon>Bacteria</taxon>
        <taxon>Bacillati</taxon>
        <taxon>Bacillota</taxon>
        <taxon>Clostridia</taxon>
        <taxon>Eubacteriales</taxon>
        <taxon>Clostridiales Family XVI. Incertae Sedis</taxon>
        <taxon>Carboxydocella</taxon>
    </lineage>
</organism>
<dbReference type="Proteomes" id="UP000189933">
    <property type="component" value="Unassembled WGS sequence"/>
</dbReference>
<evidence type="ECO:0000313" key="1">
    <source>
        <dbReference type="EMBL" id="SKA27463.1"/>
    </source>
</evidence>
<evidence type="ECO:0000313" key="2">
    <source>
        <dbReference type="Proteomes" id="UP000189933"/>
    </source>
</evidence>
<keyword evidence="2" id="KW-1185">Reference proteome</keyword>
<sequence length="123" mass="14111">MSTICNHKRGIVYMNIIKGAERIIHDYGFHDDIIKEIHITPGRIEIKVEMVTFPEGRNSYPDVIFVFEGISSFDFEEEDTIFDFLTCILHLDFTMVDNLIQMDIAGDGVVGRVICKNIKIKIS</sequence>
<proteinExistence type="predicted"/>
<dbReference type="EMBL" id="FUXM01000057">
    <property type="protein sequence ID" value="SKA27463.1"/>
    <property type="molecule type" value="Genomic_DNA"/>
</dbReference>
<accession>A0A1T4SH16</accession>